<accession>A0AAV0HLN0</accession>
<dbReference type="AlphaFoldDB" id="A0AAV0HLN0"/>
<keyword evidence="3" id="KW-1185">Reference proteome</keyword>
<dbReference type="InterPro" id="IPR036397">
    <property type="entry name" value="RNaseH_sf"/>
</dbReference>
<dbReference type="InterPro" id="IPR044730">
    <property type="entry name" value="RNase_H-like_dom_plant"/>
</dbReference>
<dbReference type="InterPro" id="IPR002156">
    <property type="entry name" value="RNaseH_domain"/>
</dbReference>
<dbReference type="InterPro" id="IPR053151">
    <property type="entry name" value="RNase_H-like"/>
</dbReference>
<dbReference type="Pfam" id="PF13456">
    <property type="entry name" value="RVT_3"/>
    <property type="match status" value="1"/>
</dbReference>
<proteinExistence type="predicted"/>
<evidence type="ECO:0000259" key="1">
    <source>
        <dbReference type="Pfam" id="PF13456"/>
    </source>
</evidence>
<dbReference type="Proteomes" id="UP001154282">
    <property type="component" value="Unassembled WGS sequence"/>
</dbReference>
<evidence type="ECO:0000313" key="3">
    <source>
        <dbReference type="Proteomes" id="UP001154282"/>
    </source>
</evidence>
<dbReference type="EMBL" id="CAMGYJ010000002">
    <property type="protein sequence ID" value="CAI0385762.1"/>
    <property type="molecule type" value="Genomic_DNA"/>
</dbReference>
<dbReference type="Gene3D" id="3.30.420.10">
    <property type="entry name" value="Ribonuclease H-like superfamily/Ribonuclease H"/>
    <property type="match status" value="1"/>
</dbReference>
<feature type="domain" description="RNase H type-1" evidence="1">
    <location>
        <begin position="9"/>
        <end position="56"/>
    </location>
</feature>
<protein>
    <recommendedName>
        <fullName evidence="1">RNase H type-1 domain-containing protein</fullName>
    </recommendedName>
</protein>
<reference evidence="2" key="1">
    <citation type="submission" date="2022-08" db="EMBL/GenBank/DDBJ databases">
        <authorList>
            <person name="Gutierrez-Valencia J."/>
        </authorList>
    </citation>
    <scope>NUCLEOTIDE SEQUENCE</scope>
</reference>
<dbReference type="GO" id="GO:0004523">
    <property type="term" value="F:RNA-DNA hybrid ribonuclease activity"/>
    <property type="evidence" value="ECO:0007669"/>
    <property type="project" value="InterPro"/>
</dbReference>
<dbReference type="GO" id="GO:0003676">
    <property type="term" value="F:nucleic acid binding"/>
    <property type="evidence" value="ECO:0007669"/>
    <property type="project" value="InterPro"/>
</dbReference>
<comment type="caution">
    <text evidence="2">The sequence shown here is derived from an EMBL/GenBank/DDBJ whole genome shotgun (WGS) entry which is preliminary data.</text>
</comment>
<dbReference type="InterPro" id="IPR012337">
    <property type="entry name" value="RNaseH-like_sf"/>
</dbReference>
<organism evidence="2 3">
    <name type="scientific">Linum tenue</name>
    <dbReference type="NCBI Taxonomy" id="586396"/>
    <lineage>
        <taxon>Eukaryota</taxon>
        <taxon>Viridiplantae</taxon>
        <taxon>Streptophyta</taxon>
        <taxon>Embryophyta</taxon>
        <taxon>Tracheophyta</taxon>
        <taxon>Spermatophyta</taxon>
        <taxon>Magnoliopsida</taxon>
        <taxon>eudicotyledons</taxon>
        <taxon>Gunneridae</taxon>
        <taxon>Pentapetalae</taxon>
        <taxon>rosids</taxon>
        <taxon>fabids</taxon>
        <taxon>Malpighiales</taxon>
        <taxon>Linaceae</taxon>
        <taxon>Linum</taxon>
    </lineage>
</organism>
<dbReference type="SUPFAM" id="SSF53098">
    <property type="entry name" value="Ribonuclease H-like"/>
    <property type="match status" value="1"/>
</dbReference>
<dbReference type="CDD" id="cd06222">
    <property type="entry name" value="RNase_H_like"/>
    <property type="match status" value="1"/>
</dbReference>
<dbReference type="PANTHER" id="PTHR47723">
    <property type="entry name" value="OS05G0353850 PROTEIN"/>
    <property type="match status" value="1"/>
</dbReference>
<evidence type="ECO:0000313" key="2">
    <source>
        <dbReference type="EMBL" id="CAI0385762.1"/>
    </source>
</evidence>
<dbReference type="PANTHER" id="PTHR47723:SF13">
    <property type="entry name" value="PUTATIVE-RELATED"/>
    <property type="match status" value="1"/>
</dbReference>
<name>A0AAV0HLN0_9ROSI</name>
<sequence length="112" mass="12613">MAFVCNLGKCSITSAELKGAVTGLRLAWDKGYRRVHLNLDSTTAVGIIMNNAEDDHRHVYREANFAADFLAAKGHLVDFGTHLFNVYDPELEHWLLHDIMGIPHDRLIINTI</sequence>
<gene>
    <name evidence="2" type="ORF">LITE_LOCUS4905</name>
</gene>